<comment type="similarity">
    <text evidence="2 17">Belongs to the UppP family.</text>
</comment>
<dbReference type="Pfam" id="PF02673">
    <property type="entry name" value="BacA"/>
    <property type="match status" value="1"/>
</dbReference>
<feature type="transmembrane region" description="Helical" evidence="17">
    <location>
        <begin position="41"/>
        <end position="63"/>
    </location>
</feature>
<sequence>MSWWEALILGIVEGITEYLPVSSTGHLTIAEYLMGKQIDDVGMVAFTAVIQIGAIAAAVLYFWSDIWRIIKAWVTGVFHKSARRHPDYRFGWAIIIGSVPIAVVGLLFKDFIETGLRSMWFVAAGLVVWSAVLFAADHYAARRMARKPAHSWQNTNSDNQTTIIQALLIGLMQCVSLIPGVSRSGATISAGLFLGFDRVLATRLSFFLGIPALVAAGTLEGISNFDTIGETVGWAPTLLGLVMSFVIGYVSIAWLLKFVSKHSFNSFIIYRLCIGGLIAVLLIAGVIPAN</sequence>
<name>A0A2X2YK12_9ACTO</name>
<comment type="miscellaneous">
    <text evidence="17">Bacitracin is thought to be involved in the inhibition of peptidoglycan synthesis by sequestering undecaprenyl diphosphate, thereby reducing the pool of lipid carrier available.</text>
</comment>
<organism evidence="19 20">
    <name type="scientific">Mobiluncus curtisii</name>
    <dbReference type="NCBI Taxonomy" id="2051"/>
    <lineage>
        <taxon>Bacteria</taxon>
        <taxon>Bacillati</taxon>
        <taxon>Actinomycetota</taxon>
        <taxon>Actinomycetes</taxon>
        <taxon>Actinomycetales</taxon>
        <taxon>Actinomycetaceae</taxon>
        <taxon>Mobiluncus</taxon>
    </lineage>
</organism>
<protein>
    <recommendedName>
        <fullName evidence="4 17">Undecaprenyl-diphosphatase</fullName>
        <ecNumber evidence="3 17">3.6.1.27</ecNumber>
    </recommendedName>
    <alternativeName>
        <fullName evidence="15 17">Bacitracin resistance protein</fullName>
    </alternativeName>
    <alternativeName>
        <fullName evidence="14 17">Undecaprenyl pyrophosphate phosphatase</fullName>
    </alternativeName>
</protein>
<dbReference type="Proteomes" id="UP000553981">
    <property type="component" value="Unassembled WGS sequence"/>
</dbReference>
<keyword evidence="13 17" id="KW-0961">Cell wall biogenesis/degradation</keyword>
<evidence type="ECO:0000256" key="9">
    <source>
        <dbReference type="ARBA" id="ARBA00022984"/>
    </source>
</evidence>
<evidence type="ECO:0000256" key="4">
    <source>
        <dbReference type="ARBA" id="ARBA00021581"/>
    </source>
</evidence>
<keyword evidence="6 17" id="KW-0812">Transmembrane</keyword>
<evidence type="ECO:0000256" key="14">
    <source>
        <dbReference type="ARBA" id="ARBA00032707"/>
    </source>
</evidence>
<evidence type="ECO:0000313" key="18">
    <source>
        <dbReference type="EMBL" id="NMW86449.1"/>
    </source>
</evidence>
<dbReference type="PANTHER" id="PTHR30622">
    <property type="entry name" value="UNDECAPRENYL-DIPHOSPHATASE"/>
    <property type="match status" value="1"/>
</dbReference>
<evidence type="ECO:0000256" key="17">
    <source>
        <dbReference type="HAMAP-Rule" id="MF_01006"/>
    </source>
</evidence>
<dbReference type="InterPro" id="IPR003824">
    <property type="entry name" value="UppP"/>
</dbReference>
<dbReference type="GO" id="GO:0005886">
    <property type="term" value="C:plasma membrane"/>
    <property type="evidence" value="ECO:0007669"/>
    <property type="project" value="UniProtKB-SubCell"/>
</dbReference>
<dbReference type="EC" id="3.6.1.27" evidence="3 17"/>
<dbReference type="OMA" id="VTWKDTL"/>
<evidence type="ECO:0000256" key="2">
    <source>
        <dbReference type="ARBA" id="ARBA00010621"/>
    </source>
</evidence>
<comment type="function">
    <text evidence="17">Catalyzes the dephosphorylation of undecaprenyl diphosphate (UPP). Confers resistance to bacitracin.</text>
</comment>
<gene>
    <name evidence="17 19" type="primary">uppP</name>
    <name evidence="18" type="ORF">HHJ67_01570</name>
    <name evidence="19" type="ORF">NCTC11820_00214</name>
</gene>
<feature type="transmembrane region" description="Helical" evidence="17">
    <location>
        <begin position="234"/>
        <end position="256"/>
    </location>
</feature>
<dbReference type="GO" id="GO:0050380">
    <property type="term" value="F:undecaprenyl-diphosphatase activity"/>
    <property type="evidence" value="ECO:0007669"/>
    <property type="project" value="UniProtKB-UniRule"/>
</dbReference>
<reference evidence="19 20" key="1">
    <citation type="submission" date="2018-06" db="EMBL/GenBank/DDBJ databases">
        <authorList>
            <consortium name="Pathogen Informatics"/>
            <person name="Doyle S."/>
        </authorList>
    </citation>
    <scope>NUCLEOTIDE SEQUENCE [LARGE SCALE GENOMIC DNA]</scope>
    <source>
        <strain evidence="19 20">NCTC11820</strain>
    </source>
</reference>
<evidence type="ECO:0000256" key="16">
    <source>
        <dbReference type="ARBA" id="ARBA00047594"/>
    </source>
</evidence>
<evidence type="ECO:0000256" key="6">
    <source>
        <dbReference type="ARBA" id="ARBA00022692"/>
    </source>
</evidence>
<keyword evidence="8 17" id="KW-0133">Cell shape</keyword>
<dbReference type="RefSeq" id="WP_004011543.1">
    <property type="nucleotide sequence ID" value="NZ_CP068112.1"/>
</dbReference>
<keyword evidence="10 17" id="KW-1133">Transmembrane helix</keyword>
<feature type="transmembrane region" description="Helical" evidence="17">
    <location>
        <begin position="90"/>
        <end position="108"/>
    </location>
</feature>
<keyword evidence="12 17" id="KW-0046">Antibiotic resistance</keyword>
<keyword evidence="7 17" id="KW-0378">Hydrolase</keyword>
<evidence type="ECO:0000256" key="7">
    <source>
        <dbReference type="ARBA" id="ARBA00022801"/>
    </source>
</evidence>
<evidence type="ECO:0000256" key="11">
    <source>
        <dbReference type="ARBA" id="ARBA00023136"/>
    </source>
</evidence>
<accession>A0A2X2YK12</accession>
<dbReference type="HAMAP" id="MF_01006">
    <property type="entry name" value="Undec_diphosphatase"/>
    <property type="match status" value="1"/>
</dbReference>
<keyword evidence="11 17" id="KW-0472">Membrane</keyword>
<comment type="catalytic activity">
    <reaction evidence="16 17">
        <text>di-trans,octa-cis-undecaprenyl diphosphate + H2O = di-trans,octa-cis-undecaprenyl phosphate + phosphate + H(+)</text>
        <dbReference type="Rhea" id="RHEA:28094"/>
        <dbReference type="ChEBI" id="CHEBI:15377"/>
        <dbReference type="ChEBI" id="CHEBI:15378"/>
        <dbReference type="ChEBI" id="CHEBI:43474"/>
        <dbReference type="ChEBI" id="CHEBI:58405"/>
        <dbReference type="ChEBI" id="CHEBI:60392"/>
        <dbReference type="EC" id="3.6.1.27"/>
    </reaction>
</comment>
<dbReference type="GO" id="GO:0008360">
    <property type="term" value="P:regulation of cell shape"/>
    <property type="evidence" value="ECO:0007669"/>
    <property type="project" value="UniProtKB-KW"/>
</dbReference>
<evidence type="ECO:0000256" key="5">
    <source>
        <dbReference type="ARBA" id="ARBA00022475"/>
    </source>
</evidence>
<evidence type="ECO:0000313" key="19">
    <source>
        <dbReference type="EMBL" id="SQB63441.1"/>
    </source>
</evidence>
<reference evidence="18 21" key="2">
    <citation type="submission" date="2020-04" db="EMBL/GenBank/DDBJ databases">
        <title>Antimicrobial susceptibility and clonality of vaginal-derived multi-drug resistant Mobiluncus isolates in China.</title>
        <authorList>
            <person name="Zhang X."/>
        </authorList>
    </citation>
    <scope>NUCLEOTIDE SEQUENCE [LARGE SCALE GENOMIC DNA]</scope>
    <source>
        <strain evidence="18 21">19</strain>
    </source>
</reference>
<evidence type="ECO:0000256" key="12">
    <source>
        <dbReference type="ARBA" id="ARBA00023251"/>
    </source>
</evidence>
<dbReference type="EMBL" id="JABCUI010000001">
    <property type="protein sequence ID" value="NMW86449.1"/>
    <property type="molecule type" value="Genomic_DNA"/>
</dbReference>
<dbReference type="GO" id="GO:0009252">
    <property type="term" value="P:peptidoglycan biosynthetic process"/>
    <property type="evidence" value="ECO:0007669"/>
    <property type="project" value="UniProtKB-KW"/>
</dbReference>
<dbReference type="Proteomes" id="UP000250245">
    <property type="component" value="Unassembled WGS sequence"/>
</dbReference>
<dbReference type="EMBL" id="UASJ01000001">
    <property type="protein sequence ID" value="SQB63441.1"/>
    <property type="molecule type" value="Genomic_DNA"/>
</dbReference>
<evidence type="ECO:0000256" key="3">
    <source>
        <dbReference type="ARBA" id="ARBA00012374"/>
    </source>
</evidence>
<comment type="subcellular location">
    <subcellularLocation>
        <location evidence="1 17">Cell membrane</location>
        <topology evidence="1 17">Multi-pass membrane protein</topology>
    </subcellularLocation>
</comment>
<evidence type="ECO:0000256" key="15">
    <source>
        <dbReference type="ARBA" id="ARBA00032932"/>
    </source>
</evidence>
<proteinExistence type="inferred from homology"/>
<feature type="transmembrane region" description="Helical" evidence="17">
    <location>
        <begin position="120"/>
        <end position="140"/>
    </location>
</feature>
<feature type="transmembrane region" description="Helical" evidence="17">
    <location>
        <begin position="268"/>
        <end position="287"/>
    </location>
</feature>
<dbReference type="NCBIfam" id="TIGR00753">
    <property type="entry name" value="undec_PP_bacA"/>
    <property type="match status" value="1"/>
</dbReference>
<evidence type="ECO:0000256" key="1">
    <source>
        <dbReference type="ARBA" id="ARBA00004651"/>
    </source>
</evidence>
<keyword evidence="9 17" id="KW-0573">Peptidoglycan synthesis</keyword>
<dbReference type="PANTHER" id="PTHR30622:SF3">
    <property type="entry name" value="UNDECAPRENYL-DIPHOSPHATASE"/>
    <property type="match status" value="1"/>
</dbReference>
<evidence type="ECO:0000256" key="13">
    <source>
        <dbReference type="ARBA" id="ARBA00023316"/>
    </source>
</evidence>
<evidence type="ECO:0000313" key="20">
    <source>
        <dbReference type="Proteomes" id="UP000250245"/>
    </source>
</evidence>
<evidence type="ECO:0000256" key="10">
    <source>
        <dbReference type="ARBA" id="ARBA00022989"/>
    </source>
</evidence>
<evidence type="ECO:0000256" key="8">
    <source>
        <dbReference type="ARBA" id="ARBA00022960"/>
    </source>
</evidence>
<dbReference type="NCBIfam" id="NF001392">
    <property type="entry name" value="PRK00281.2-1"/>
    <property type="match status" value="1"/>
</dbReference>
<dbReference type="GeneID" id="55564635"/>
<dbReference type="GO" id="GO:0046677">
    <property type="term" value="P:response to antibiotic"/>
    <property type="evidence" value="ECO:0007669"/>
    <property type="project" value="UniProtKB-UniRule"/>
</dbReference>
<dbReference type="GO" id="GO:0071555">
    <property type="term" value="P:cell wall organization"/>
    <property type="evidence" value="ECO:0007669"/>
    <property type="project" value="UniProtKB-KW"/>
</dbReference>
<feature type="transmembrane region" description="Helical" evidence="17">
    <location>
        <begin position="204"/>
        <end position="222"/>
    </location>
</feature>
<keyword evidence="5 17" id="KW-1003">Cell membrane</keyword>
<dbReference type="AlphaFoldDB" id="A0A2X2YK12"/>
<evidence type="ECO:0000313" key="21">
    <source>
        <dbReference type="Proteomes" id="UP000553981"/>
    </source>
</evidence>